<feature type="coiled-coil region" evidence="4">
    <location>
        <begin position="431"/>
        <end position="458"/>
    </location>
</feature>
<evidence type="ECO:0000259" key="5">
    <source>
        <dbReference type="SMART" id="SM00064"/>
    </source>
</evidence>
<organism evidence="6 7">
    <name type="scientific">Taenia crassiceps</name>
    <dbReference type="NCBI Taxonomy" id="6207"/>
    <lineage>
        <taxon>Eukaryota</taxon>
        <taxon>Metazoa</taxon>
        <taxon>Spiralia</taxon>
        <taxon>Lophotrochozoa</taxon>
        <taxon>Platyhelminthes</taxon>
        <taxon>Cestoda</taxon>
        <taxon>Eucestoda</taxon>
        <taxon>Cyclophyllidea</taxon>
        <taxon>Taeniidae</taxon>
        <taxon>Taenia</taxon>
    </lineage>
</organism>
<keyword evidence="7" id="KW-1185">Reference proteome</keyword>
<dbReference type="Proteomes" id="UP001651158">
    <property type="component" value="Unassembled WGS sequence"/>
</dbReference>
<evidence type="ECO:0000256" key="3">
    <source>
        <dbReference type="ARBA" id="ARBA00022833"/>
    </source>
</evidence>
<evidence type="ECO:0000256" key="2">
    <source>
        <dbReference type="ARBA" id="ARBA00022771"/>
    </source>
</evidence>
<evidence type="ECO:0000256" key="1">
    <source>
        <dbReference type="ARBA" id="ARBA00022723"/>
    </source>
</evidence>
<evidence type="ECO:0000313" key="7">
    <source>
        <dbReference type="Proteomes" id="UP001651158"/>
    </source>
</evidence>
<name>A0ABR4QGR9_9CEST</name>
<dbReference type="InterPro" id="IPR052727">
    <property type="entry name" value="Rab4/Rab5_effector"/>
</dbReference>
<dbReference type="EMBL" id="JAKROA010000003">
    <property type="protein sequence ID" value="KAL5108780.1"/>
    <property type="molecule type" value="Genomic_DNA"/>
</dbReference>
<reference evidence="6 7" key="1">
    <citation type="journal article" date="2022" name="Front. Cell. Infect. Microbiol.">
        <title>The Genomes of Two Strains of Taenia crassiceps the Animal Model for the Study of Human Cysticercosis.</title>
        <authorList>
            <person name="Bobes R.J."/>
            <person name="Estrada K."/>
            <person name="Rios-Valencia D.G."/>
            <person name="Calderon-Gallegos A."/>
            <person name="de la Torre P."/>
            <person name="Carrero J.C."/>
            <person name="Sanchez-Flores A."/>
            <person name="Laclette J.P."/>
        </authorList>
    </citation>
    <scope>NUCLEOTIDE SEQUENCE [LARGE SCALE GENOMIC DNA]</scope>
    <source>
        <strain evidence="6">WFUcys</strain>
    </source>
</reference>
<gene>
    <name evidence="6" type="ORF">TcWFU_003832</name>
</gene>
<dbReference type="SUPFAM" id="SSF57903">
    <property type="entry name" value="FYVE/PHD zinc finger"/>
    <property type="match status" value="1"/>
</dbReference>
<keyword evidence="2" id="KW-0863">Zinc-finger</keyword>
<evidence type="ECO:0000256" key="4">
    <source>
        <dbReference type="SAM" id="Coils"/>
    </source>
</evidence>
<keyword evidence="3" id="KW-0862">Zinc</keyword>
<dbReference type="SUPFAM" id="SSF140125">
    <property type="entry name" value="Rabenosyn-5 Rab-binding domain-like"/>
    <property type="match status" value="1"/>
</dbReference>
<protein>
    <submittedName>
        <fullName evidence="6">Rabenosyn-5</fullName>
    </submittedName>
</protein>
<accession>A0ABR4QGR9</accession>
<evidence type="ECO:0000313" key="6">
    <source>
        <dbReference type="EMBL" id="KAL5108780.1"/>
    </source>
</evidence>
<dbReference type="InterPro" id="IPR000306">
    <property type="entry name" value="Znf_FYVE"/>
</dbReference>
<proteinExistence type="predicted"/>
<keyword evidence="1" id="KW-0479">Metal-binding</keyword>
<comment type="caution">
    <text evidence="6">The sequence shown here is derived from an EMBL/GenBank/DDBJ whole genome shotgun (WGS) entry which is preliminary data.</text>
</comment>
<dbReference type="PANTHER" id="PTHR13510:SF44">
    <property type="entry name" value="RABENOSYN-5"/>
    <property type="match status" value="1"/>
</dbReference>
<sequence>MKVPVIGKFRSRTSDFDKLRQAQVDRTALETNLLLIRLEKLSNIPDDIDSSRRHVLEQSIVPWINAKVSLCPRCGISFGLGWSKGSISEDSMSLVTSQTFLVSPSASLSHRARESLHLASRFVSTLIDGDPVYRRMHHCRLCGHIICADCSFFLSKEEISHVMEACSWAGGASLGSDTAPSENYLLHKGGTLRHKLPFFSRSTSVTSLDSAVPKRREEVPKLRICEVCKSVLEDKMQQIEESNATPLGLEEFQALKQAMAKVTEKMPLFSSMANSLNSGEEKYVLEIAKSLRLELLQSLQKVDEMGKTIASLDVSTSRSAATQARLNRTIGQFARRFVQNNLPSLRVLPSAVEHRRLAQKRTIELESKRHEVTTSSEAGWMPSSVCGGECFAEVLSTTEEEVVGFDESDPRIVLMRQMDLVADYLMQAQAAHRSVEEITNLAQNLAELESELARISAISPHQ</sequence>
<dbReference type="Gene3D" id="3.30.40.10">
    <property type="entry name" value="Zinc/RING finger domain, C3HC4 (zinc finger)"/>
    <property type="match status" value="1"/>
</dbReference>
<dbReference type="PANTHER" id="PTHR13510">
    <property type="entry name" value="FYVE-FINGER-CONTAINING RAB5 EFFECTOR PROTEIN RABENOSYN-5-RELATED"/>
    <property type="match status" value="1"/>
</dbReference>
<feature type="domain" description="FYVE zinc finger" evidence="5">
    <location>
        <begin position="58"/>
        <end position="168"/>
    </location>
</feature>
<dbReference type="InterPro" id="IPR013083">
    <property type="entry name" value="Znf_RING/FYVE/PHD"/>
</dbReference>
<dbReference type="SMART" id="SM00064">
    <property type="entry name" value="FYVE"/>
    <property type="match status" value="1"/>
</dbReference>
<dbReference type="Gene3D" id="4.10.860.20">
    <property type="entry name" value="Rabenosyn, Rab binding domain"/>
    <property type="match status" value="1"/>
</dbReference>
<keyword evidence="4" id="KW-0175">Coiled coil</keyword>
<dbReference type="InterPro" id="IPR011011">
    <property type="entry name" value="Znf_FYVE_PHD"/>
</dbReference>
<dbReference type="InterPro" id="IPR036531">
    <property type="entry name" value="Rbsn_Rab-bd_sf"/>
</dbReference>